<keyword evidence="4" id="KW-1185">Reference proteome</keyword>
<feature type="domain" description="Transposase IS200-like" evidence="2">
    <location>
        <begin position="22"/>
        <end position="211"/>
    </location>
</feature>
<dbReference type="Proteomes" id="UP001597468">
    <property type="component" value="Unassembled WGS sequence"/>
</dbReference>
<proteinExistence type="predicted"/>
<gene>
    <name evidence="3" type="ORF">ACFSTG_06890</name>
</gene>
<dbReference type="InterPro" id="IPR052715">
    <property type="entry name" value="RAYT_transposase"/>
</dbReference>
<sequence>MADRFKNKYRIKSARLENWDYRWNAAYFITICTAHRKHYFGEIIKGKMEFSPVGIIADIMWHEITHHTSHVQLGAFVVMPNHIHGILILNNPEIPIEDNENGNDLKNKEGKEKDEKEKDGKEKDGKENVQTLHATSPQSPQDLQNPPKNPQMAKISPKANSISTIIRSYKSATTKHAHRLGYEFEWQTRFHDHIIRNDISYYNISNYIKNNPVNWKEDNFH</sequence>
<dbReference type="PANTHER" id="PTHR36966">
    <property type="entry name" value="REP-ASSOCIATED TYROSINE TRANSPOSASE"/>
    <property type="match status" value="1"/>
</dbReference>
<reference evidence="4" key="1">
    <citation type="journal article" date="2019" name="Int. J. Syst. Evol. Microbiol.">
        <title>The Global Catalogue of Microorganisms (GCM) 10K type strain sequencing project: providing services to taxonomists for standard genome sequencing and annotation.</title>
        <authorList>
            <consortium name="The Broad Institute Genomics Platform"/>
            <consortium name="The Broad Institute Genome Sequencing Center for Infectious Disease"/>
            <person name="Wu L."/>
            <person name="Ma J."/>
        </authorList>
    </citation>
    <scope>NUCLEOTIDE SEQUENCE [LARGE SCALE GENOMIC DNA]</scope>
    <source>
        <strain evidence="4">KCTC 42585</strain>
    </source>
</reference>
<evidence type="ECO:0000256" key="1">
    <source>
        <dbReference type="SAM" id="MobiDB-lite"/>
    </source>
</evidence>
<protein>
    <submittedName>
        <fullName evidence="3">Transposase</fullName>
    </submittedName>
</protein>
<accession>A0ABW5IVX7</accession>
<dbReference type="InterPro" id="IPR036515">
    <property type="entry name" value="Transposase_17_sf"/>
</dbReference>
<organism evidence="3 4">
    <name type="scientific">Salinimicrobium flavum</name>
    <dbReference type="NCBI Taxonomy" id="1737065"/>
    <lineage>
        <taxon>Bacteria</taxon>
        <taxon>Pseudomonadati</taxon>
        <taxon>Bacteroidota</taxon>
        <taxon>Flavobacteriia</taxon>
        <taxon>Flavobacteriales</taxon>
        <taxon>Flavobacteriaceae</taxon>
        <taxon>Salinimicrobium</taxon>
    </lineage>
</organism>
<feature type="compositionally biased region" description="Basic and acidic residues" evidence="1">
    <location>
        <begin position="103"/>
        <end position="127"/>
    </location>
</feature>
<comment type="caution">
    <text evidence="3">The sequence shown here is derived from an EMBL/GenBank/DDBJ whole genome shotgun (WGS) entry which is preliminary data.</text>
</comment>
<dbReference type="RefSeq" id="WP_380750111.1">
    <property type="nucleotide sequence ID" value="NZ_JBHULT010000006.1"/>
</dbReference>
<dbReference type="PANTHER" id="PTHR36966:SF1">
    <property type="entry name" value="REP-ASSOCIATED TYROSINE TRANSPOSASE"/>
    <property type="match status" value="1"/>
</dbReference>
<dbReference type="SMART" id="SM01321">
    <property type="entry name" value="Y1_Tnp"/>
    <property type="match status" value="1"/>
</dbReference>
<dbReference type="SUPFAM" id="SSF143422">
    <property type="entry name" value="Transposase IS200-like"/>
    <property type="match status" value="1"/>
</dbReference>
<evidence type="ECO:0000259" key="2">
    <source>
        <dbReference type="SMART" id="SM01321"/>
    </source>
</evidence>
<evidence type="ECO:0000313" key="4">
    <source>
        <dbReference type="Proteomes" id="UP001597468"/>
    </source>
</evidence>
<evidence type="ECO:0000313" key="3">
    <source>
        <dbReference type="EMBL" id="MFD2517614.1"/>
    </source>
</evidence>
<dbReference type="EMBL" id="JBHULT010000006">
    <property type="protein sequence ID" value="MFD2517614.1"/>
    <property type="molecule type" value="Genomic_DNA"/>
</dbReference>
<dbReference type="InterPro" id="IPR002686">
    <property type="entry name" value="Transposase_17"/>
</dbReference>
<dbReference type="Gene3D" id="3.30.70.1290">
    <property type="entry name" value="Transposase IS200-like"/>
    <property type="match status" value="1"/>
</dbReference>
<feature type="region of interest" description="Disordered" evidence="1">
    <location>
        <begin position="99"/>
        <end position="155"/>
    </location>
</feature>
<name>A0ABW5IVX7_9FLAO</name>
<feature type="compositionally biased region" description="Polar residues" evidence="1">
    <location>
        <begin position="129"/>
        <end position="146"/>
    </location>
</feature>